<dbReference type="Gene3D" id="2.40.30.140">
    <property type="match status" value="1"/>
</dbReference>
<evidence type="ECO:0000313" key="9">
    <source>
        <dbReference type="Proteomes" id="UP000054567"/>
    </source>
</evidence>
<keyword evidence="5" id="KW-0119">Carbohydrate metabolism</keyword>
<comment type="similarity">
    <text evidence="2">Belongs to the glycosyl hydrolase 13 family.</text>
</comment>
<evidence type="ECO:0000256" key="4">
    <source>
        <dbReference type="ARBA" id="ARBA00022801"/>
    </source>
</evidence>
<protein>
    <submittedName>
        <fullName evidence="8">Alpha-amylase</fullName>
    </submittedName>
</protein>
<dbReference type="SUPFAM" id="SSF51011">
    <property type="entry name" value="Glycosyl hydrolase domain"/>
    <property type="match status" value="1"/>
</dbReference>
<dbReference type="PANTHER" id="PTHR43447">
    <property type="entry name" value="ALPHA-AMYLASE"/>
    <property type="match status" value="1"/>
</dbReference>
<reference evidence="8 9" key="1">
    <citation type="submission" date="2007-06" db="EMBL/GenBank/DDBJ databases">
        <title>The Genome Sequence of Coccidioides posadasii RMSCC_3488.</title>
        <authorList>
            <consortium name="Coccidioides Genome Resources Consortium"/>
            <consortium name="The Broad Institute Genome Sequencing Platform"/>
            <person name="Henn M.R."/>
            <person name="Sykes S."/>
            <person name="Young S."/>
            <person name="Jaffe D."/>
            <person name="Berlin A."/>
            <person name="Alvarez P."/>
            <person name="Butler J."/>
            <person name="Gnerre S."/>
            <person name="Grabherr M."/>
            <person name="Mauceli E."/>
            <person name="Brockman W."/>
            <person name="Kodira C."/>
            <person name="Alvarado L."/>
            <person name="Zeng Q."/>
            <person name="Crawford M."/>
            <person name="Antoine C."/>
            <person name="Devon K."/>
            <person name="Galgiani J."/>
            <person name="Orsborn K."/>
            <person name="Lewis M.L."/>
            <person name="Nusbaum C."/>
            <person name="Galagan J."/>
            <person name="Birren B."/>
        </authorList>
    </citation>
    <scope>NUCLEOTIDE SEQUENCE [LARGE SCALE GENOMIC DNA]</scope>
    <source>
        <strain evidence="8 9">RMSCC 3488</strain>
    </source>
</reference>
<dbReference type="Proteomes" id="UP000054567">
    <property type="component" value="Unassembled WGS sequence"/>
</dbReference>
<keyword evidence="4" id="KW-0378">Hydrolase</keyword>
<dbReference type="SMART" id="SM00642">
    <property type="entry name" value="Aamy"/>
    <property type="match status" value="1"/>
</dbReference>
<sequence>MTDKQAETTTQSNQNQLMLQAFEWNTPADHQHWKRLTAALDWFKEIGVTAIWIPPGCKGMAPARNGYDIYDLYDIGEFDQKGSVPTKWGSKEELQDLANKAEEMNIKILWDAVLNHKAGADRTETCQAVRVDSDDRNCTHGNKPIEIESWLGFEFPGRGNVYSSMKYHWYHFNGIDHNLKTGIRGIYKIIGDGRKNWASDVSKERGNFDYLMFANIDFSNEDVKDDVKNWIQWLSEQVPIGGLRLDAVKHYSRSFLIEFILHIKSRVGLDWFFVAEYWKNDINELLTYLEQTKNLVSLFDVPLAHNISRLSRARKPDLRKVFHETLLKKRPEYAVTFVTNHDTQLGQSLELPVEQWFKPLAYALILLRKEGYPCLFYGDLYGINAGFLNAAEGPLPNLGSLALGRSLYAYGSQRDYFFQKHCIGFVRYGDADHPSGLACVMSSTRRSFKFMYVGRNHAGEKWTEIYGQYGGSVKINRLGYGSFGVMPKSVSIWVSSEAQGRDKFPVKNAHQFR</sequence>
<evidence type="ECO:0000256" key="6">
    <source>
        <dbReference type="ARBA" id="ARBA00023295"/>
    </source>
</evidence>
<evidence type="ECO:0000256" key="2">
    <source>
        <dbReference type="ARBA" id="ARBA00008061"/>
    </source>
</evidence>
<evidence type="ECO:0000256" key="1">
    <source>
        <dbReference type="ARBA" id="ARBA00001913"/>
    </source>
</evidence>
<dbReference type="SUPFAM" id="SSF51445">
    <property type="entry name" value="(Trans)glycosidases"/>
    <property type="match status" value="1"/>
</dbReference>
<dbReference type="InterPro" id="IPR006047">
    <property type="entry name" value="GH13_cat_dom"/>
</dbReference>
<evidence type="ECO:0000256" key="5">
    <source>
        <dbReference type="ARBA" id="ARBA00023277"/>
    </source>
</evidence>
<dbReference type="VEuPathDB" id="FungiDB:CPAG_08748"/>
<dbReference type="InterPro" id="IPR013776">
    <property type="entry name" value="A-amylase_thermo"/>
</dbReference>
<dbReference type="Gene3D" id="2.60.40.1180">
    <property type="entry name" value="Golgi alpha-mannosidase II"/>
    <property type="match status" value="1"/>
</dbReference>
<dbReference type="GO" id="GO:0005975">
    <property type="term" value="P:carbohydrate metabolic process"/>
    <property type="evidence" value="ECO:0007669"/>
    <property type="project" value="InterPro"/>
</dbReference>
<keyword evidence="6" id="KW-0326">Glycosidase</keyword>
<reference evidence="9" key="2">
    <citation type="journal article" date="2009" name="Genome Res.">
        <title>Comparative genomic analyses of the human fungal pathogens Coccidioides and their relatives.</title>
        <authorList>
            <person name="Sharpton T.J."/>
            <person name="Stajich J.E."/>
            <person name="Rounsley S.D."/>
            <person name="Gardner M.J."/>
            <person name="Wortman J.R."/>
            <person name="Jordar V.S."/>
            <person name="Maiti R."/>
            <person name="Kodira C.D."/>
            <person name="Neafsey D.E."/>
            <person name="Zeng Q."/>
            <person name="Hung C.-Y."/>
            <person name="McMahan C."/>
            <person name="Muszewska A."/>
            <person name="Grynberg M."/>
            <person name="Mandel M.A."/>
            <person name="Kellner E.M."/>
            <person name="Barker B.M."/>
            <person name="Galgiani J.N."/>
            <person name="Orbach M.J."/>
            <person name="Kirkland T.N."/>
            <person name="Cole G.T."/>
            <person name="Henn M.R."/>
            <person name="Birren B.W."/>
            <person name="Taylor J.W."/>
        </authorList>
    </citation>
    <scope>NUCLEOTIDE SEQUENCE [LARGE SCALE GENOMIC DNA]</scope>
    <source>
        <strain evidence="9">RMSCC 3488</strain>
    </source>
</reference>
<dbReference type="InterPro" id="IPR017853">
    <property type="entry name" value="GH"/>
</dbReference>
<dbReference type="GO" id="GO:0004553">
    <property type="term" value="F:hydrolase activity, hydrolyzing O-glycosyl compounds"/>
    <property type="evidence" value="ECO:0007669"/>
    <property type="project" value="InterPro"/>
</dbReference>
<feature type="domain" description="Glycosyl hydrolase family 13 catalytic" evidence="7">
    <location>
        <begin position="16"/>
        <end position="405"/>
    </location>
</feature>
<proteinExistence type="inferred from homology"/>
<name>A0A0J6FTL0_COCPO</name>
<dbReference type="EMBL" id="DS268114">
    <property type="protein sequence ID" value="KMM72454.1"/>
    <property type="molecule type" value="Genomic_DNA"/>
</dbReference>
<dbReference type="GO" id="GO:0005509">
    <property type="term" value="F:calcium ion binding"/>
    <property type="evidence" value="ECO:0007669"/>
    <property type="project" value="InterPro"/>
</dbReference>
<dbReference type="AlphaFoldDB" id="A0A0J6FTL0"/>
<dbReference type="NCBIfam" id="NF006968">
    <property type="entry name" value="PRK09441.1-1"/>
    <property type="match status" value="1"/>
</dbReference>
<dbReference type="InterPro" id="IPR013780">
    <property type="entry name" value="Glyco_hydro_b"/>
</dbReference>
<accession>A0A0J6FTL0</accession>
<reference evidence="9" key="3">
    <citation type="journal article" date="2010" name="Genome Res.">
        <title>Population genomic sequencing of Coccidioides fungi reveals recent hybridization and transposon control.</title>
        <authorList>
            <person name="Neafsey D.E."/>
            <person name="Barker B.M."/>
            <person name="Sharpton T.J."/>
            <person name="Stajich J.E."/>
            <person name="Park D.J."/>
            <person name="Whiston E."/>
            <person name="Hung C.-Y."/>
            <person name="McMahan C."/>
            <person name="White J."/>
            <person name="Sykes S."/>
            <person name="Heiman D."/>
            <person name="Young S."/>
            <person name="Zeng Q."/>
            <person name="Abouelleil A."/>
            <person name="Aftuck L."/>
            <person name="Bessette D."/>
            <person name="Brown A."/>
            <person name="FitzGerald M."/>
            <person name="Lui A."/>
            <person name="Macdonald J.P."/>
            <person name="Priest M."/>
            <person name="Orbach M.J."/>
            <person name="Galgiani J.N."/>
            <person name="Kirkland T.N."/>
            <person name="Cole G.T."/>
            <person name="Birren B.W."/>
            <person name="Henn M.R."/>
            <person name="Taylor J.W."/>
            <person name="Rounsley S.D."/>
        </authorList>
    </citation>
    <scope>NUCLEOTIDE SEQUENCE [LARGE SCALE GENOMIC DNA]</scope>
    <source>
        <strain evidence="9">RMSCC 3488</strain>
    </source>
</reference>
<dbReference type="Gene3D" id="3.20.20.80">
    <property type="entry name" value="Glycosidases"/>
    <property type="match status" value="1"/>
</dbReference>
<evidence type="ECO:0000313" key="8">
    <source>
        <dbReference type="EMBL" id="KMM72454.1"/>
    </source>
</evidence>
<comment type="cofactor">
    <cofactor evidence="1">
        <name>Ca(2+)</name>
        <dbReference type="ChEBI" id="CHEBI:29108"/>
    </cofactor>
</comment>
<dbReference type="NCBIfam" id="NF006969">
    <property type="entry name" value="PRK09441.1-2"/>
    <property type="match status" value="1"/>
</dbReference>
<gene>
    <name evidence="8" type="ORF">CPAG_08748</name>
</gene>
<organism evidence="8 9">
    <name type="scientific">Coccidioides posadasii RMSCC 3488</name>
    <dbReference type="NCBI Taxonomy" id="454284"/>
    <lineage>
        <taxon>Eukaryota</taxon>
        <taxon>Fungi</taxon>
        <taxon>Dikarya</taxon>
        <taxon>Ascomycota</taxon>
        <taxon>Pezizomycotina</taxon>
        <taxon>Eurotiomycetes</taxon>
        <taxon>Eurotiomycetidae</taxon>
        <taxon>Onygenales</taxon>
        <taxon>Onygenaceae</taxon>
        <taxon>Coccidioides</taxon>
    </lineage>
</organism>
<dbReference type="CDD" id="cd11318">
    <property type="entry name" value="AmyAc_bac_fung_AmyA"/>
    <property type="match status" value="1"/>
</dbReference>
<dbReference type="OrthoDB" id="550577at2759"/>
<evidence type="ECO:0000259" key="7">
    <source>
        <dbReference type="SMART" id="SM00642"/>
    </source>
</evidence>
<evidence type="ECO:0000256" key="3">
    <source>
        <dbReference type="ARBA" id="ARBA00022723"/>
    </source>
</evidence>
<dbReference type="Pfam" id="PF00128">
    <property type="entry name" value="Alpha-amylase"/>
    <property type="match status" value="1"/>
</dbReference>
<dbReference type="PIRSF" id="PIRSF001021">
    <property type="entry name" value="Alph-amls_thrmst"/>
    <property type="match status" value="1"/>
</dbReference>
<keyword evidence="3" id="KW-0479">Metal-binding</keyword>